<organism evidence="2 3">
    <name type="scientific">Frigoriflavimonas asaccharolytica</name>
    <dbReference type="NCBI Taxonomy" id="2735899"/>
    <lineage>
        <taxon>Bacteria</taxon>
        <taxon>Pseudomonadati</taxon>
        <taxon>Bacteroidota</taxon>
        <taxon>Flavobacteriia</taxon>
        <taxon>Flavobacteriales</taxon>
        <taxon>Weeksellaceae</taxon>
        <taxon>Frigoriflavimonas</taxon>
    </lineage>
</organism>
<reference evidence="2" key="1">
    <citation type="submission" date="2020-05" db="EMBL/GenBank/DDBJ databases">
        <title>Genomic Encyclopedia of Type Strains, Phase IV (KMG-V): Genome sequencing to study the core and pangenomes of soil and plant-associated prokaryotes.</title>
        <authorList>
            <person name="Whitman W."/>
        </authorList>
    </citation>
    <scope>NUCLEOTIDE SEQUENCE</scope>
    <source>
        <strain evidence="2">16F</strain>
    </source>
</reference>
<dbReference type="EMBL" id="JABSNO010000019">
    <property type="protein sequence ID" value="NRS93322.1"/>
    <property type="molecule type" value="Genomic_DNA"/>
</dbReference>
<feature type="signal peptide" evidence="1">
    <location>
        <begin position="1"/>
        <end position="18"/>
    </location>
</feature>
<evidence type="ECO:0000313" key="3">
    <source>
        <dbReference type="Proteomes" id="UP000610746"/>
    </source>
</evidence>
<keyword evidence="3" id="KW-1185">Reference proteome</keyword>
<evidence type="ECO:0008006" key="4">
    <source>
        <dbReference type="Google" id="ProtNLM"/>
    </source>
</evidence>
<dbReference type="RefSeq" id="WP_173779888.1">
    <property type="nucleotide sequence ID" value="NZ_JABSNO010000019.1"/>
</dbReference>
<gene>
    <name evidence="2" type="ORF">HNQ03_002409</name>
</gene>
<proteinExistence type="predicted"/>
<feature type="chain" id="PRO_5035242609" description="Outer membrane protein with beta-barrel domain" evidence="1">
    <location>
        <begin position="19"/>
        <end position="158"/>
    </location>
</feature>
<accession>A0A8J8GCQ5</accession>
<keyword evidence="1" id="KW-0732">Signal</keyword>
<evidence type="ECO:0000313" key="2">
    <source>
        <dbReference type="EMBL" id="NRS93322.1"/>
    </source>
</evidence>
<name>A0A8J8GCQ5_9FLAO</name>
<sequence>MKTTILFIAMMITSFAFAQKPDVKNDDEILDLLIPTRIELTIFDDKSYFSVGPKYALNEKNYIGLRGHFNWWDADGSKLIVVPELDYIYRISTYDASKSMITSLQTGVGITPNAISPKIGFTFYHFLTAELGNNFQFKEYENFTTKGFRLSFGINIIF</sequence>
<protein>
    <recommendedName>
        <fullName evidence="4">Outer membrane protein with beta-barrel domain</fullName>
    </recommendedName>
</protein>
<dbReference type="Proteomes" id="UP000610746">
    <property type="component" value="Unassembled WGS sequence"/>
</dbReference>
<comment type="caution">
    <text evidence="2">The sequence shown here is derived from an EMBL/GenBank/DDBJ whole genome shotgun (WGS) entry which is preliminary data.</text>
</comment>
<evidence type="ECO:0000256" key="1">
    <source>
        <dbReference type="SAM" id="SignalP"/>
    </source>
</evidence>
<dbReference type="AlphaFoldDB" id="A0A8J8GCQ5"/>